<evidence type="ECO:0008006" key="3">
    <source>
        <dbReference type="Google" id="ProtNLM"/>
    </source>
</evidence>
<comment type="caution">
    <text evidence="1">The sequence shown here is derived from an EMBL/GenBank/DDBJ whole genome shotgun (WGS) entry which is preliminary data.</text>
</comment>
<keyword evidence="2" id="KW-1185">Reference proteome</keyword>
<evidence type="ECO:0000313" key="2">
    <source>
        <dbReference type="Proteomes" id="UP001157069"/>
    </source>
</evidence>
<accession>A0ABQ6JWU8</accession>
<dbReference type="Proteomes" id="UP001157069">
    <property type="component" value="Unassembled WGS sequence"/>
</dbReference>
<sequence length="218" mass="23983">MTTLEALPSMRFRLPGDWWAVDLHDRDAAVASAHRLARHRIGAQDDRVLVRQRVTRELTEAIDAAIRAGGQSMFIAVNILDGIPLPISFAVYLPETGMTPAIGTDADRVLDILERGITQVASTGHADPGDPADRIRVELSETKATRLHRVRTIDVGSGADTGTMETLVVDYWTAVPGTKRVMLVSFSTSMAELQQQLLQFFDAIMRAARWEHPGELAD</sequence>
<proteinExistence type="predicted"/>
<gene>
    <name evidence="1" type="ORF">GCM10025869_22740</name>
</gene>
<dbReference type="RefSeq" id="WP_284300234.1">
    <property type="nucleotide sequence ID" value="NZ_BSVA01000001.1"/>
</dbReference>
<dbReference type="EMBL" id="BSVA01000001">
    <property type="protein sequence ID" value="GMA91745.1"/>
    <property type="molecule type" value="Genomic_DNA"/>
</dbReference>
<protein>
    <recommendedName>
        <fullName evidence="3">ESX secretion-associated protein EspG</fullName>
    </recommendedName>
</protein>
<organism evidence="1 2">
    <name type="scientific">Homoserinibacter gongjuensis</name>
    <dbReference type="NCBI Taxonomy" id="1162968"/>
    <lineage>
        <taxon>Bacteria</taxon>
        <taxon>Bacillati</taxon>
        <taxon>Actinomycetota</taxon>
        <taxon>Actinomycetes</taxon>
        <taxon>Micrococcales</taxon>
        <taxon>Microbacteriaceae</taxon>
        <taxon>Homoserinibacter</taxon>
    </lineage>
</organism>
<name>A0ABQ6JWU8_9MICO</name>
<reference evidence="2" key="1">
    <citation type="journal article" date="2019" name="Int. J. Syst. Evol. Microbiol.">
        <title>The Global Catalogue of Microorganisms (GCM) 10K type strain sequencing project: providing services to taxonomists for standard genome sequencing and annotation.</title>
        <authorList>
            <consortium name="The Broad Institute Genomics Platform"/>
            <consortium name="The Broad Institute Genome Sequencing Center for Infectious Disease"/>
            <person name="Wu L."/>
            <person name="Ma J."/>
        </authorList>
    </citation>
    <scope>NUCLEOTIDE SEQUENCE [LARGE SCALE GENOMIC DNA]</scope>
    <source>
        <strain evidence="2">NBRC 108755</strain>
    </source>
</reference>
<evidence type="ECO:0000313" key="1">
    <source>
        <dbReference type="EMBL" id="GMA91745.1"/>
    </source>
</evidence>